<dbReference type="GO" id="GO:0016887">
    <property type="term" value="F:ATP hydrolysis activity"/>
    <property type="evidence" value="ECO:0007669"/>
    <property type="project" value="RHEA"/>
</dbReference>
<evidence type="ECO:0000256" key="2">
    <source>
        <dbReference type="ARBA" id="ARBA00008010"/>
    </source>
</evidence>
<dbReference type="PROSITE" id="PS50051">
    <property type="entry name" value="MCM_2"/>
    <property type="match status" value="1"/>
</dbReference>
<feature type="region of interest" description="Disordered" evidence="19">
    <location>
        <begin position="1"/>
        <end position="59"/>
    </location>
</feature>
<protein>
    <recommendedName>
        <fullName evidence="4">DNA replication licensing factor MCM2</fullName>
        <ecNumber evidence="3">3.6.4.12</ecNumber>
    </recommendedName>
    <alternativeName>
        <fullName evidence="17">DNA replication licensing factor mcm2</fullName>
    </alternativeName>
    <alternativeName>
        <fullName evidence="18">Minichromosome maintenance protein 2</fullName>
    </alternativeName>
</protein>
<evidence type="ECO:0000256" key="9">
    <source>
        <dbReference type="ARBA" id="ARBA00022801"/>
    </source>
</evidence>
<evidence type="ECO:0000256" key="4">
    <source>
        <dbReference type="ARBA" id="ARBA00018925"/>
    </source>
</evidence>
<feature type="compositionally biased region" description="Basic and acidic residues" evidence="19">
    <location>
        <begin position="107"/>
        <end position="128"/>
    </location>
</feature>
<feature type="compositionally biased region" description="Polar residues" evidence="19">
    <location>
        <begin position="1"/>
        <end position="14"/>
    </location>
</feature>
<dbReference type="InterPro" id="IPR041562">
    <property type="entry name" value="MCM_lid"/>
</dbReference>
<reference evidence="22" key="1">
    <citation type="journal article" date="2016" name="Nature">
        <title>The genome of the seagrass Zostera marina reveals angiosperm adaptation to the sea.</title>
        <authorList>
            <person name="Olsen J.L."/>
            <person name="Rouze P."/>
            <person name="Verhelst B."/>
            <person name="Lin Y.-C."/>
            <person name="Bayer T."/>
            <person name="Collen J."/>
            <person name="Dattolo E."/>
            <person name="De Paoli E."/>
            <person name="Dittami S."/>
            <person name="Maumus F."/>
            <person name="Michel G."/>
            <person name="Kersting A."/>
            <person name="Lauritano C."/>
            <person name="Lohaus R."/>
            <person name="Toepel M."/>
            <person name="Tonon T."/>
            <person name="Vanneste K."/>
            <person name="Amirebrahimi M."/>
            <person name="Brakel J."/>
            <person name="Bostroem C."/>
            <person name="Chovatia M."/>
            <person name="Grimwood J."/>
            <person name="Jenkins J.W."/>
            <person name="Jueterbock A."/>
            <person name="Mraz A."/>
            <person name="Stam W.T."/>
            <person name="Tice H."/>
            <person name="Bornberg-Bauer E."/>
            <person name="Green P.J."/>
            <person name="Pearson G.A."/>
            <person name="Procaccini G."/>
            <person name="Duarte C.M."/>
            <person name="Schmutz J."/>
            <person name="Reusch T.B.H."/>
            <person name="Van de Peer Y."/>
        </authorList>
    </citation>
    <scope>NUCLEOTIDE SEQUENCE [LARGE SCALE GENOMIC DNA]</scope>
    <source>
        <strain evidence="22">cv. Finnish</strain>
    </source>
</reference>
<dbReference type="InterPro" id="IPR027925">
    <property type="entry name" value="MCM_N"/>
</dbReference>
<dbReference type="Pfam" id="PF17207">
    <property type="entry name" value="MCM_OB"/>
    <property type="match status" value="1"/>
</dbReference>
<dbReference type="InterPro" id="IPR012340">
    <property type="entry name" value="NA-bd_OB-fold"/>
</dbReference>
<dbReference type="OrthoDB" id="844at2759"/>
<dbReference type="PANTHER" id="PTHR11630:SF44">
    <property type="entry name" value="DNA REPLICATION LICENSING FACTOR MCM2"/>
    <property type="match status" value="1"/>
</dbReference>
<dbReference type="SUPFAM" id="SSF50249">
    <property type="entry name" value="Nucleic acid-binding proteins"/>
    <property type="match status" value="1"/>
</dbReference>
<feature type="compositionally biased region" description="Acidic residues" evidence="19">
    <location>
        <begin position="181"/>
        <end position="191"/>
    </location>
</feature>
<feature type="region of interest" description="Disordered" evidence="19">
    <location>
        <begin position="73"/>
        <end position="191"/>
    </location>
</feature>
<dbReference type="InterPro" id="IPR031327">
    <property type="entry name" value="MCM"/>
</dbReference>
<evidence type="ECO:0000256" key="12">
    <source>
        <dbReference type="ARBA" id="ARBA00022840"/>
    </source>
</evidence>
<keyword evidence="6" id="KW-0479">Metal-binding</keyword>
<dbReference type="OMA" id="TYERVTT"/>
<dbReference type="InterPro" id="IPR033762">
    <property type="entry name" value="MCM_OB"/>
</dbReference>
<feature type="compositionally biased region" description="Basic and acidic residues" evidence="19">
    <location>
        <begin position="170"/>
        <end position="180"/>
    </location>
</feature>
<evidence type="ECO:0000256" key="16">
    <source>
        <dbReference type="ARBA" id="ARBA00047995"/>
    </source>
</evidence>
<dbReference type="PROSITE" id="PS00847">
    <property type="entry name" value="MCM_1"/>
    <property type="match status" value="1"/>
</dbReference>
<dbReference type="FunFam" id="3.40.50.300:FF:000138">
    <property type="entry name" value="DNA helicase"/>
    <property type="match status" value="1"/>
</dbReference>
<dbReference type="GO" id="GO:0005634">
    <property type="term" value="C:nucleus"/>
    <property type="evidence" value="ECO:0000318"/>
    <property type="project" value="GO_Central"/>
</dbReference>
<comment type="similarity">
    <text evidence="2">Belongs to the MCM family.</text>
</comment>
<evidence type="ECO:0000256" key="19">
    <source>
        <dbReference type="SAM" id="MobiDB-lite"/>
    </source>
</evidence>
<dbReference type="Proteomes" id="UP000036987">
    <property type="component" value="Unassembled WGS sequence"/>
</dbReference>
<dbReference type="Pfam" id="PF23669">
    <property type="entry name" value="WHD_MCM2"/>
    <property type="match status" value="1"/>
</dbReference>
<dbReference type="Gene3D" id="3.30.1640.10">
    <property type="entry name" value="mini-chromosome maintenance (MCM) complex, chain A, domain 1"/>
    <property type="match status" value="1"/>
</dbReference>
<organism evidence="21 22">
    <name type="scientific">Zostera marina</name>
    <name type="common">Eelgrass</name>
    <dbReference type="NCBI Taxonomy" id="29655"/>
    <lineage>
        <taxon>Eukaryota</taxon>
        <taxon>Viridiplantae</taxon>
        <taxon>Streptophyta</taxon>
        <taxon>Embryophyta</taxon>
        <taxon>Tracheophyta</taxon>
        <taxon>Spermatophyta</taxon>
        <taxon>Magnoliopsida</taxon>
        <taxon>Liliopsida</taxon>
        <taxon>Zosteraceae</taxon>
        <taxon>Zostera</taxon>
    </lineage>
</organism>
<dbReference type="Pfam" id="PF17855">
    <property type="entry name" value="MCM_lid"/>
    <property type="match status" value="1"/>
</dbReference>
<dbReference type="GO" id="GO:0003678">
    <property type="term" value="F:DNA helicase activity"/>
    <property type="evidence" value="ECO:0007669"/>
    <property type="project" value="UniProtKB-EC"/>
</dbReference>
<evidence type="ECO:0000256" key="10">
    <source>
        <dbReference type="ARBA" id="ARBA00022806"/>
    </source>
</evidence>
<keyword evidence="14" id="KW-0539">Nucleus</keyword>
<dbReference type="GO" id="GO:0008270">
    <property type="term" value="F:zinc ion binding"/>
    <property type="evidence" value="ECO:0007669"/>
    <property type="project" value="UniProtKB-KW"/>
</dbReference>
<dbReference type="InterPro" id="IPR008045">
    <property type="entry name" value="MCM2"/>
</dbReference>
<sequence length="932" mass="105441">MDNSDNNTPSSPGFSTDRLPPTTDRTSESSDDDQAAVDRHIVPDEDLELVQDEEEEGEDLFNDNYLDDYQQLDGQDTYEQVGLDDSLEDERDLDQIMADRNAAEAVLDERDTRNTVSDRKLPRALRDLDSDDDLSARRTKRLRANNRQSGPSGEDGDTIQSSPGRSQGAHSRDDVPMTDHTDEDDEYDEDGEMNMYSVQGTLKEWVTRDEVRRFIARKFKQFLLTYVNPKNAKDGFEYVRLINEMVLANNCSLEIDYKQFIYILPNIAIWLADAPQSVLEVMEEVAKNVVFDFHKNYKNIHEKIYVRITNLPVYDQIRNIRQIHLNTMIRIGGVVTRRSGVFPQLQQVKYDCGKCHALLGPFFQNSHSEVKVGSCPECQSKGPFNVNVEQTIYRNYQKLTLQESPGIVPAGRLPRYKEVILLNDLIDCARPGEEIEVTGIYTNNFDLSLNTKNGFPVFATLVEANCITKKQDLFSAYKLTDEDKMEIEKLSKDPRIAERIFKSIAPSIYGHEDIKTAIALAMFGGQEKNVQGKHRLRGDINVLLLGDPGTAKSQFLKYVEKTGQRAVYTTGKGASAVGLTAAVHKDPVTREWTLEGGALVLADRGICLIDEFDKMNDQDRVSIHEAMEQQSISISKAGIVTSLQARCSVIAAANPIGGRYDSTKTFTHNVELTDPIISRFDILCVIKDEVNPVKDELLATFVIESHCRSTPKGSNLDNILPVDSQDAPESGLPLDPEIIPQNMLKKYITYAKLNCFPKLQDADLDKLTHVYAELRRESSHGQGVPIAVRHIESMIRMSEAHARIHLRHHVSQEDVDLAIRVLLESFISTQKYGVQKSLQKSFRKYMTFKKDFNEFLLHILRGLVKDAVHFEEIVSGSASRMTNIEVKVDELRAKAQEYEIFDLKPFFSSALFESGKFVLDEDRGVISHPYNS</sequence>
<dbReference type="GO" id="GO:0042555">
    <property type="term" value="C:MCM complex"/>
    <property type="evidence" value="ECO:0000318"/>
    <property type="project" value="GO_Central"/>
</dbReference>
<accession>A0A0K9Q2T4</accession>
<keyword evidence="10" id="KW-0347">Helicase</keyword>
<name>A0A0K9Q2T4_ZOSMR</name>
<dbReference type="GO" id="GO:0005524">
    <property type="term" value="F:ATP binding"/>
    <property type="evidence" value="ECO:0007669"/>
    <property type="project" value="UniProtKB-KW"/>
</dbReference>
<dbReference type="GO" id="GO:0000727">
    <property type="term" value="P:double-strand break repair via break-induced replication"/>
    <property type="evidence" value="ECO:0000318"/>
    <property type="project" value="GO_Central"/>
</dbReference>
<keyword evidence="22" id="KW-1185">Reference proteome</keyword>
<dbReference type="Pfam" id="PF14551">
    <property type="entry name" value="MCM_N"/>
    <property type="match status" value="1"/>
</dbReference>
<keyword evidence="15" id="KW-0131">Cell cycle</keyword>
<proteinExistence type="inferred from homology"/>
<dbReference type="Gene3D" id="2.20.28.10">
    <property type="match status" value="1"/>
</dbReference>
<dbReference type="InterPro" id="IPR018525">
    <property type="entry name" value="MCM_CS"/>
</dbReference>
<evidence type="ECO:0000256" key="7">
    <source>
        <dbReference type="ARBA" id="ARBA00022741"/>
    </source>
</evidence>
<feature type="domain" description="MCM C-terminal AAA(+) ATPase" evidence="20">
    <location>
        <begin position="496"/>
        <end position="702"/>
    </location>
</feature>
<keyword evidence="12" id="KW-0067">ATP-binding</keyword>
<evidence type="ECO:0000256" key="17">
    <source>
        <dbReference type="ARBA" id="ARBA00074927"/>
    </source>
</evidence>
<evidence type="ECO:0000259" key="20">
    <source>
        <dbReference type="PROSITE" id="PS50051"/>
    </source>
</evidence>
<keyword evidence="9" id="KW-0378">Hydrolase</keyword>
<dbReference type="FunFam" id="2.20.28.10:FF:000002">
    <property type="entry name" value="DNA helicase"/>
    <property type="match status" value="1"/>
</dbReference>
<feature type="compositionally biased region" description="Polar residues" evidence="19">
    <location>
        <begin position="158"/>
        <end position="169"/>
    </location>
</feature>
<dbReference type="SMART" id="SM00350">
    <property type="entry name" value="MCM"/>
    <property type="match status" value="1"/>
</dbReference>
<evidence type="ECO:0000313" key="21">
    <source>
        <dbReference type="EMBL" id="KMZ74807.1"/>
    </source>
</evidence>
<dbReference type="Gene3D" id="3.40.50.300">
    <property type="entry name" value="P-loop containing nucleotide triphosphate hydrolases"/>
    <property type="match status" value="1"/>
</dbReference>
<dbReference type="Pfam" id="PF12619">
    <property type="entry name" value="MCM2_N"/>
    <property type="match status" value="1"/>
</dbReference>
<dbReference type="Gene3D" id="2.40.50.140">
    <property type="entry name" value="Nucleic acid-binding proteins"/>
    <property type="match status" value="1"/>
</dbReference>
<dbReference type="AlphaFoldDB" id="A0A0K9Q2T4"/>
<evidence type="ECO:0000256" key="18">
    <source>
        <dbReference type="ARBA" id="ARBA00078186"/>
    </source>
</evidence>
<dbReference type="InterPro" id="IPR001208">
    <property type="entry name" value="MCM_dom"/>
</dbReference>
<dbReference type="InterPro" id="IPR027417">
    <property type="entry name" value="P-loop_NTPase"/>
</dbReference>
<keyword evidence="8" id="KW-0863">Zinc-finger</keyword>
<evidence type="ECO:0000256" key="3">
    <source>
        <dbReference type="ARBA" id="ARBA00012551"/>
    </source>
</evidence>
<dbReference type="SUPFAM" id="SSF52540">
    <property type="entry name" value="P-loop containing nucleoside triphosphate hydrolases"/>
    <property type="match status" value="1"/>
</dbReference>
<dbReference type="EMBL" id="LFYR01000244">
    <property type="protein sequence ID" value="KMZ74807.1"/>
    <property type="molecule type" value="Genomic_DNA"/>
</dbReference>
<feature type="compositionally biased region" description="Acidic residues" evidence="19">
    <location>
        <begin position="44"/>
        <end position="59"/>
    </location>
</feature>
<dbReference type="GO" id="GO:1902975">
    <property type="term" value="P:mitotic DNA replication initiation"/>
    <property type="evidence" value="ECO:0000318"/>
    <property type="project" value="GO_Central"/>
</dbReference>
<dbReference type="PRINTS" id="PR01657">
    <property type="entry name" value="MCMFAMILY"/>
</dbReference>
<dbReference type="FunFam" id="3.30.1640.10:FF:000008">
    <property type="entry name" value="DNA helicase"/>
    <property type="match status" value="1"/>
</dbReference>
<keyword evidence="5" id="KW-0235">DNA replication</keyword>
<evidence type="ECO:0000256" key="11">
    <source>
        <dbReference type="ARBA" id="ARBA00022833"/>
    </source>
</evidence>
<dbReference type="CDD" id="cd17753">
    <property type="entry name" value="MCM2"/>
    <property type="match status" value="1"/>
</dbReference>
<dbReference type="Pfam" id="PF00493">
    <property type="entry name" value="MCM"/>
    <property type="match status" value="1"/>
</dbReference>
<dbReference type="STRING" id="29655.A0A0K9Q2T4"/>
<comment type="catalytic activity">
    <reaction evidence="16">
        <text>ATP + H2O = ADP + phosphate + H(+)</text>
        <dbReference type="Rhea" id="RHEA:13065"/>
        <dbReference type="ChEBI" id="CHEBI:15377"/>
        <dbReference type="ChEBI" id="CHEBI:15378"/>
        <dbReference type="ChEBI" id="CHEBI:30616"/>
        <dbReference type="ChEBI" id="CHEBI:43474"/>
        <dbReference type="ChEBI" id="CHEBI:456216"/>
        <dbReference type="EC" id="3.6.4.12"/>
    </reaction>
</comment>
<evidence type="ECO:0000256" key="5">
    <source>
        <dbReference type="ARBA" id="ARBA00022705"/>
    </source>
</evidence>
<evidence type="ECO:0000256" key="14">
    <source>
        <dbReference type="ARBA" id="ARBA00023242"/>
    </source>
</evidence>
<evidence type="ECO:0000256" key="1">
    <source>
        <dbReference type="ARBA" id="ARBA00004123"/>
    </source>
</evidence>
<evidence type="ECO:0000313" key="22">
    <source>
        <dbReference type="Proteomes" id="UP000036987"/>
    </source>
</evidence>
<evidence type="ECO:0000256" key="8">
    <source>
        <dbReference type="ARBA" id="ARBA00022771"/>
    </source>
</evidence>
<dbReference type="GO" id="GO:0003697">
    <property type="term" value="F:single-stranded DNA binding"/>
    <property type="evidence" value="ECO:0000318"/>
    <property type="project" value="GO_Central"/>
</dbReference>
<evidence type="ECO:0000256" key="6">
    <source>
        <dbReference type="ARBA" id="ARBA00022723"/>
    </source>
</evidence>
<gene>
    <name evidence="21" type="ORF">ZOSMA_122G00750</name>
</gene>
<evidence type="ECO:0000256" key="13">
    <source>
        <dbReference type="ARBA" id="ARBA00023125"/>
    </source>
</evidence>
<evidence type="ECO:0000256" key="15">
    <source>
        <dbReference type="ARBA" id="ARBA00023306"/>
    </source>
</evidence>
<dbReference type="PANTHER" id="PTHR11630">
    <property type="entry name" value="DNA REPLICATION LICENSING FACTOR MCM FAMILY MEMBER"/>
    <property type="match status" value="1"/>
</dbReference>
<dbReference type="EC" id="3.6.4.12" evidence="3"/>
<keyword evidence="7" id="KW-0547">Nucleotide-binding</keyword>
<comment type="subcellular location">
    <subcellularLocation>
        <location evidence="1">Nucleus</location>
    </subcellularLocation>
</comment>
<dbReference type="PRINTS" id="PR01658">
    <property type="entry name" value="MCMPROTEIN2"/>
</dbReference>
<keyword evidence="13" id="KW-0238">DNA-binding</keyword>
<dbReference type="InterPro" id="IPR059098">
    <property type="entry name" value="WHD_MCM2"/>
</dbReference>
<comment type="caution">
    <text evidence="21">The sequence shown here is derived from an EMBL/GenBank/DDBJ whole genome shotgun (WGS) entry which is preliminary data.</text>
</comment>
<keyword evidence="11" id="KW-0862">Zinc</keyword>